<dbReference type="PANTHER" id="PTHR21562:SF65">
    <property type="entry name" value="PECTIN ACETYLESTERASE"/>
    <property type="match status" value="1"/>
</dbReference>
<comment type="caution">
    <text evidence="7">The sequence shown here is derived from an EMBL/GenBank/DDBJ whole genome shotgun (WGS) entry which is preliminary data.</text>
</comment>
<evidence type="ECO:0000256" key="6">
    <source>
        <dbReference type="RuleBase" id="RU363114"/>
    </source>
</evidence>
<keyword evidence="6" id="KW-0378">Hydrolase</keyword>
<keyword evidence="6" id="KW-0964">Secreted</keyword>
<reference evidence="7" key="1">
    <citation type="submission" date="2020-07" db="EMBL/GenBank/DDBJ databases">
        <title>Ethylene signaling mediates host invasion by parasitic plants.</title>
        <authorList>
            <person name="Yoshida S."/>
        </authorList>
    </citation>
    <scope>NUCLEOTIDE SEQUENCE</scope>
    <source>
        <strain evidence="7">Okayama</strain>
    </source>
</reference>
<dbReference type="EMBL" id="BMAC01000853">
    <property type="protein sequence ID" value="GFQ03653.1"/>
    <property type="molecule type" value="Genomic_DNA"/>
</dbReference>
<comment type="function">
    <text evidence="1 6">Hydrolyzes acetyl esters in homogalacturonan regions of pectin. In type I primary cell wall, galacturonic acid residues of pectin can be acetylated at the O-2 and O-3 positions. Decreasing the degree of acetylation of pectin gels in vitro alters their physical properties.</text>
</comment>
<dbReference type="EC" id="3.1.1.-" evidence="6"/>
<evidence type="ECO:0000313" key="7">
    <source>
        <dbReference type="EMBL" id="GFQ03653.1"/>
    </source>
</evidence>
<evidence type="ECO:0000256" key="3">
    <source>
        <dbReference type="ARBA" id="ARBA00005784"/>
    </source>
</evidence>
<comment type="subcellular location">
    <subcellularLocation>
        <location evidence="2 6">Secreted</location>
        <location evidence="2 6">Cell wall</location>
    </subcellularLocation>
</comment>
<gene>
    <name evidence="7" type="ORF">PHJA_002509100</name>
</gene>
<evidence type="ECO:0000313" key="8">
    <source>
        <dbReference type="Proteomes" id="UP000653305"/>
    </source>
</evidence>
<evidence type="ECO:0000256" key="5">
    <source>
        <dbReference type="ARBA" id="ARBA00023316"/>
    </source>
</evidence>
<dbReference type="PANTHER" id="PTHR21562">
    <property type="entry name" value="NOTUM-RELATED"/>
    <property type="match status" value="1"/>
</dbReference>
<keyword evidence="4 6" id="KW-0134">Cell wall</keyword>
<dbReference type="AlphaFoldDB" id="A0A830CZA4"/>
<feature type="non-terminal residue" evidence="7">
    <location>
        <position position="175"/>
    </location>
</feature>
<proteinExistence type="inferred from homology"/>
<accession>A0A830CZA4</accession>
<keyword evidence="8" id="KW-1185">Reference proteome</keyword>
<dbReference type="GO" id="GO:0052793">
    <property type="term" value="F:pectin acetylesterase activity"/>
    <property type="evidence" value="ECO:0007669"/>
    <property type="project" value="TreeGrafter"/>
</dbReference>
<dbReference type="GO" id="GO:0009505">
    <property type="term" value="C:plant-type cell wall"/>
    <property type="evidence" value="ECO:0007669"/>
    <property type="project" value="TreeGrafter"/>
</dbReference>
<protein>
    <recommendedName>
        <fullName evidence="6">Pectin acetylesterase</fullName>
        <ecNumber evidence="6">3.1.1.-</ecNumber>
    </recommendedName>
</protein>
<dbReference type="OrthoDB" id="1302326at2759"/>
<dbReference type="Pfam" id="PF03283">
    <property type="entry name" value="PAE"/>
    <property type="match status" value="1"/>
</dbReference>
<organism evidence="7 8">
    <name type="scientific">Phtheirospermum japonicum</name>
    <dbReference type="NCBI Taxonomy" id="374723"/>
    <lineage>
        <taxon>Eukaryota</taxon>
        <taxon>Viridiplantae</taxon>
        <taxon>Streptophyta</taxon>
        <taxon>Embryophyta</taxon>
        <taxon>Tracheophyta</taxon>
        <taxon>Spermatophyta</taxon>
        <taxon>Magnoliopsida</taxon>
        <taxon>eudicotyledons</taxon>
        <taxon>Gunneridae</taxon>
        <taxon>Pentapetalae</taxon>
        <taxon>asterids</taxon>
        <taxon>lamiids</taxon>
        <taxon>Lamiales</taxon>
        <taxon>Orobanchaceae</taxon>
        <taxon>Orobanchaceae incertae sedis</taxon>
        <taxon>Phtheirospermum</taxon>
    </lineage>
</organism>
<dbReference type="InterPro" id="IPR004963">
    <property type="entry name" value="PAE/NOTUM"/>
</dbReference>
<keyword evidence="5 6" id="KW-0961">Cell wall biogenesis/degradation</keyword>
<dbReference type="GO" id="GO:0071555">
    <property type="term" value="P:cell wall organization"/>
    <property type="evidence" value="ECO:0007669"/>
    <property type="project" value="UniProtKB-KW"/>
</dbReference>
<evidence type="ECO:0000256" key="2">
    <source>
        <dbReference type="ARBA" id="ARBA00004191"/>
    </source>
</evidence>
<name>A0A830CZA4_9LAMI</name>
<evidence type="ECO:0000256" key="4">
    <source>
        <dbReference type="ARBA" id="ARBA00022512"/>
    </source>
</evidence>
<dbReference type="Proteomes" id="UP000653305">
    <property type="component" value="Unassembled WGS sequence"/>
</dbReference>
<evidence type="ECO:0000256" key="1">
    <source>
        <dbReference type="ARBA" id="ARBA00003534"/>
    </source>
</evidence>
<comment type="similarity">
    <text evidence="3 6">Belongs to the pectinacetylesterase family.</text>
</comment>
<sequence>DLYNWRVFVLYCDGSSFWGDVEEVDPQTNLHYRGSRVFDAIMDELLAKGMSNADNCLFPNNLVNDVQTPLYLLESSFDSFQVNNFLVLNILQNFRYFFNVVNFRFFLNVFLWLISEFQETFIETLQDLDYSPSRGLFVHTCYLHGHLFLKAGWKCSRVVNNVLGNRHYCGKLFFV</sequence>